<accession>A0A516GST9</accession>
<evidence type="ECO:0000313" key="2">
    <source>
        <dbReference type="EMBL" id="QDO94586.1"/>
    </source>
</evidence>
<dbReference type="AlphaFoldDB" id="A0A516GST9"/>
<sequence>MCQRSNTTNTTQPKTAQPNTLSAHTARALAETLKTVKSGDTITLTSPLHIDKTIILRAEHTTAKVQLLYTGAANTAAFNLHPKGKLYMQHINIQGNSNNRAFSPLQEHMASAYNVLH</sequence>
<evidence type="ECO:0000256" key="1">
    <source>
        <dbReference type="SAM" id="MobiDB-lite"/>
    </source>
</evidence>
<dbReference type="Proteomes" id="UP000319209">
    <property type="component" value="Chromosome"/>
</dbReference>
<organism evidence="2 3">
    <name type="scientific">Formosa sediminum</name>
    <dbReference type="NCBI Taxonomy" id="2594004"/>
    <lineage>
        <taxon>Bacteria</taxon>
        <taxon>Pseudomonadati</taxon>
        <taxon>Bacteroidota</taxon>
        <taxon>Flavobacteriia</taxon>
        <taxon>Flavobacteriales</taxon>
        <taxon>Flavobacteriaceae</taxon>
        <taxon>Formosa</taxon>
    </lineage>
</organism>
<dbReference type="KEGG" id="fop:FNB79_11625"/>
<feature type="region of interest" description="Disordered" evidence="1">
    <location>
        <begin position="1"/>
        <end position="21"/>
    </location>
</feature>
<evidence type="ECO:0000313" key="3">
    <source>
        <dbReference type="Proteomes" id="UP000319209"/>
    </source>
</evidence>
<gene>
    <name evidence="2" type="ORF">FNB79_11625</name>
</gene>
<proteinExistence type="predicted"/>
<dbReference type="EMBL" id="CP041637">
    <property type="protein sequence ID" value="QDO94586.1"/>
    <property type="molecule type" value="Genomic_DNA"/>
</dbReference>
<name>A0A516GST9_9FLAO</name>
<keyword evidence="3" id="KW-1185">Reference proteome</keyword>
<reference evidence="2 3" key="1">
    <citation type="submission" date="2019-07" db="EMBL/GenBank/DDBJ databases">
        <title>Genome sequencing for Formosa sp. PS13.</title>
        <authorList>
            <person name="Park S.-J."/>
        </authorList>
    </citation>
    <scope>NUCLEOTIDE SEQUENCE [LARGE SCALE GENOMIC DNA]</scope>
    <source>
        <strain evidence="2 3">PS13</strain>
    </source>
</reference>
<protein>
    <submittedName>
        <fullName evidence="2">Uncharacterized protein</fullName>
    </submittedName>
</protein>
<dbReference type="RefSeq" id="WP_143381470.1">
    <property type="nucleotide sequence ID" value="NZ_CP041637.1"/>
</dbReference>